<protein>
    <submittedName>
        <fullName evidence="1">MSHA biogenesis protein MshF</fullName>
    </submittedName>
</protein>
<dbReference type="eggNOG" id="ENOG50309PZ">
    <property type="taxonomic scope" value="Bacteria"/>
</dbReference>
<dbReference type="RefSeq" id="WP_008073704.1">
    <property type="nucleotide sequence ID" value="NZ_AEVT01000016.1"/>
</dbReference>
<dbReference type="EMBL" id="AEVT01000016">
    <property type="protein sequence ID" value="EGA71792.1"/>
    <property type="molecule type" value="Genomic_DNA"/>
</dbReference>
<dbReference type="GeneID" id="95567858"/>
<comment type="caution">
    <text evidence="1">The sequence shown here is derived from an EMBL/GenBank/DDBJ whole genome shotgun (WGS) entry which is preliminary data.</text>
</comment>
<sequence length="160" mass="18535">MRLKASQYYLLRRVRFSVWLLVIVILLLSFISSFQDVENEASDSAFLVASKRIIERASFYKQKWLLAGQPPRLELDEKVLAISQNGWVLPIQNENSVDCDYWLGVLYPEKRVLESMPAKVGDLSKGDTHYRCDYDYGDNRHLVIDLNNKQFSAKVVFVAE</sequence>
<proteinExistence type="predicted"/>
<accession>E8M2G5</accession>
<dbReference type="AlphaFoldDB" id="E8M2G5"/>
<evidence type="ECO:0000313" key="1">
    <source>
        <dbReference type="EMBL" id="EGA71792.1"/>
    </source>
</evidence>
<gene>
    <name evidence="1" type="ORF">VISI1226_19454</name>
</gene>
<dbReference type="Proteomes" id="UP000006228">
    <property type="component" value="Unassembled WGS sequence"/>
</dbReference>
<name>E8M2G5_PHOS4</name>
<evidence type="ECO:0000313" key="2">
    <source>
        <dbReference type="Proteomes" id="UP000006228"/>
    </source>
</evidence>
<organism evidence="1 2">
    <name type="scientific">Vibrio sinaloensis DSM 21326</name>
    <dbReference type="NCBI Taxonomy" id="945550"/>
    <lineage>
        <taxon>Bacteria</taxon>
        <taxon>Pseudomonadati</taxon>
        <taxon>Pseudomonadota</taxon>
        <taxon>Gammaproteobacteria</taxon>
        <taxon>Vibrionales</taxon>
        <taxon>Vibrionaceae</taxon>
        <taxon>Vibrio</taxon>
        <taxon>Vibrio oreintalis group</taxon>
    </lineage>
</organism>
<dbReference type="OrthoDB" id="5918883at2"/>
<reference evidence="1 2" key="1">
    <citation type="journal article" date="2012" name="Int. J. Syst. Evol. Microbiol.">
        <title>Vibrio caribbeanicus sp. nov., isolated from the marine sponge Scleritoderma cyanea.</title>
        <authorList>
            <person name="Hoffmann M."/>
            <person name="Monday S.R."/>
            <person name="Allard M.W."/>
            <person name="Strain E.A."/>
            <person name="Whittaker P."/>
            <person name="Naum M."/>
            <person name="McCarthy P.J."/>
            <person name="Lopez J.V."/>
            <person name="Fischer M."/>
            <person name="Brown E.W."/>
        </authorList>
    </citation>
    <scope>NUCLEOTIDE SEQUENCE [LARGE SCALE GENOMIC DNA]</scope>
    <source>
        <strain evidence="2">DSMZ 21326</strain>
    </source>
</reference>